<dbReference type="GO" id="GO:0031965">
    <property type="term" value="C:nuclear membrane"/>
    <property type="evidence" value="ECO:0007669"/>
    <property type="project" value="TreeGrafter"/>
</dbReference>
<dbReference type="Gene3D" id="1.20.58.1590">
    <property type="entry name" value="Tethering factor for nuclear proteasome Cut8/Sts1"/>
    <property type="match status" value="1"/>
</dbReference>
<keyword evidence="3" id="KW-0653">Protein transport</keyword>
<comment type="subcellular location">
    <subcellularLocation>
        <location evidence="3">Cytoplasm</location>
    </subcellularLocation>
    <subcellularLocation>
        <location evidence="3">Nucleus</location>
    </subcellularLocation>
</comment>
<evidence type="ECO:0000256" key="1">
    <source>
        <dbReference type="ARBA" id="ARBA00006199"/>
    </source>
</evidence>
<sequence length="417" mass="45057">MSAPHLLPQQPIHVPFRSAPVSHAPSPFGFGFGLSSQASTSSMAPQYNAISAFSQHNSHQHASTVTSHSPFANLGQSTPTRAVAASSAPRSNVKRRYDDSGDGESREDSNMNTRSPSPDRPRRTITKRIRATEAESKTKAAESQDTQANVDVGVLLASLPSESLLPLLTSLINSQPNLKPLVLSLIPQPSVQTAIQALDVSAKALRDAYPYSQAQPAPSTSFGFGSSFGAAASMHAPASTSFGFRTNPHPSGAMREDYVRSRIRPSVAEFTSAATSYLSYFSLVPSPQAPTPKVTRSSLHDSFAYLCALTVHIMRAPPLARTLLLDSPVLFPRLIQEWSAWVDCLDVEVNQNAGMFSAEAVREWERSLDELTKEGPSAGQIGNMQPIRDKWIDKVGWMVGRTVPKGLGSMSEEDEEL</sequence>
<dbReference type="Proteomes" id="UP000663853">
    <property type="component" value="Unassembled WGS sequence"/>
</dbReference>
<comment type="function">
    <text evidence="3">Involved in ubiquitin-mediated protein degradation. Regulatory factor in the ubiquitin/proteasome pathway that controls the turnover of proteasome substrates. Targets proteasomes to the nucleus and facilitates the degradation of nuclear proteins.</text>
</comment>
<feature type="region of interest" description="Disordered" evidence="4">
    <location>
        <begin position="54"/>
        <end position="125"/>
    </location>
</feature>
<name>A0A8H3DFS5_9AGAM</name>
<keyword evidence="3" id="KW-0813">Transport</keyword>
<dbReference type="PANTHER" id="PTHR28032:SF1">
    <property type="entry name" value="FI02826P"/>
    <property type="match status" value="1"/>
</dbReference>
<dbReference type="Pfam" id="PF08559">
    <property type="entry name" value="Cut8"/>
    <property type="match status" value="1"/>
</dbReference>
<dbReference type="GO" id="GO:0031144">
    <property type="term" value="P:proteasome localization"/>
    <property type="evidence" value="ECO:0007669"/>
    <property type="project" value="UniProtKB-UniRule"/>
</dbReference>
<comment type="caution">
    <text evidence="5">The sequence shown here is derived from an EMBL/GenBank/DDBJ whole genome shotgun (WGS) entry which is preliminary data.</text>
</comment>
<reference evidence="5" key="1">
    <citation type="submission" date="2021-01" db="EMBL/GenBank/DDBJ databases">
        <authorList>
            <person name="Kaushik A."/>
        </authorList>
    </citation>
    <scope>NUCLEOTIDE SEQUENCE</scope>
    <source>
        <strain evidence="5">AG6-10EEA</strain>
    </source>
</reference>
<dbReference type="AlphaFoldDB" id="A0A8H3DFS5"/>
<evidence type="ECO:0000313" key="6">
    <source>
        <dbReference type="Proteomes" id="UP000663853"/>
    </source>
</evidence>
<dbReference type="GO" id="GO:0005737">
    <property type="term" value="C:cytoplasm"/>
    <property type="evidence" value="ECO:0007669"/>
    <property type="project" value="UniProtKB-SubCell"/>
</dbReference>
<comment type="subunit">
    <text evidence="3">Binds the proteasome.</text>
</comment>
<keyword evidence="2 3" id="KW-0539">Nucleus</keyword>
<comment type="similarity">
    <text evidence="1 3">Belongs to the cut8/STS1 family.</text>
</comment>
<evidence type="ECO:0000256" key="3">
    <source>
        <dbReference type="RuleBase" id="RU368013"/>
    </source>
</evidence>
<evidence type="ECO:0000256" key="2">
    <source>
        <dbReference type="ARBA" id="ARBA00023242"/>
    </source>
</evidence>
<dbReference type="PANTHER" id="PTHR28032">
    <property type="entry name" value="FI02826P"/>
    <property type="match status" value="1"/>
</dbReference>
<dbReference type="GO" id="GO:0070628">
    <property type="term" value="F:proteasome binding"/>
    <property type="evidence" value="ECO:0007669"/>
    <property type="project" value="TreeGrafter"/>
</dbReference>
<evidence type="ECO:0000313" key="5">
    <source>
        <dbReference type="EMBL" id="CAE6525147.1"/>
    </source>
</evidence>
<feature type="compositionally biased region" description="Basic and acidic residues" evidence="4">
    <location>
        <begin position="95"/>
        <end position="109"/>
    </location>
</feature>
<feature type="compositionally biased region" description="Polar residues" evidence="4">
    <location>
        <begin position="54"/>
        <end position="80"/>
    </location>
</feature>
<gene>
    <name evidence="5" type="ORF">RDB_LOCUS157007</name>
</gene>
<dbReference type="GO" id="GO:0071630">
    <property type="term" value="P:nuclear protein quality control by the ubiquitin-proteasome system"/>
    <property type="evidence" value="ECO:0007669"/>
    <property type="project" value="UniProtKB-UniRule"/>
</dbReference>
<protein>
    <recommendedName>
        <fullName evidence="3">Tethering factor for nuclear proteasome STS1</fullName>
    </recommendedName>
</protein>
<keyword evidence="3" id="KW-0963">Cytoplasm</keyword>
<dbReference type="InterPro" id="IPR038422">
    <property type="entry name" value="Cut8/Sts1_sf"/>
</dbReference>
<organism evidence="5 6">
    <name type="scientific">Rhizoctonia solani</name>
    <dbReference type="NCBI Taxonomy" id="456999"/>
    <lineage>
        <taxon>Eukaryota</taxon>
        <taxon>Fungi</taxon>
        <taxon>Dikarya</taxon>
        <taxon>Basidiomycota</taxon>
        <taxon>Agaricomycotina</taxon>
        <taxon>Agaricomycetes</taxon>
        <taxon>Cantharellales</taxon>
        <taxon>Ceratobasidiaceae</taxon>
        <taxon>Rhizoctonia</taxon>
    </lineage>
</organism>
<evidence type="ECO:0000256" key="4">
    <source>
        <dbReference type="SAM" id="MobiDB-lite"/>
    </source>
</evidence>
<dbReference type="GO" id="GO:0015031">
    <property type="term" value="P:protein transport"/>
    <property type="evidence" value="ECO:0007669"/>
    <property type="project" value="UniProtKB-UniRule"/>
</dbReference>
<accession>A0A8H3DFS5</accession>
<dbReference type="InterPro" id="IPR013868">
    <property type="entry name" value="Cut8/Sts1_fam"/>
</dbReference>
<proteinExistence type="inferred from homology"/>
<dbReference type="EMBL" id="CAJMXA010003891">
    <property type="protein sequence ID" value="CAE6525147.1"/>
    <property type="molecule type" value="Genomic_DNA"/>
</dbReference>